<sequence>MTGRTDARTVVVAGGAGFLGRIVVTDLVRRGCTVAVPTRRPDSVRDLSAVLDDAPGRLVVVPLDASGPAGAVPALARLDPAPSAVVASLGGWSIGPHLLDLAPDAWQRALDDHLTAHLRAMQAYVPLVDGQDDAVYVTTNGAAADEPMVGSGPVNVTGAAQRMLLRAVALEHDGGVRFHEVAFLAAVAGDDRNLDPHAELGHEAVAAAVRGVLDDPGSPQLVRVAPHGRRRPAEASET</sequence>
<evidence type="ECO:0000256" key="3">
    <source>
        <dbReference type="SAM" id="MobiDB-lite"/>
    </source>
</evidence>
<accession>A0A5P9QB12</accession>
<dbReference type="OrthoDB" id="9801773at2"/>
<dbReference type="InterPro" id="IPR002347">
    <property type="entry name" value="SDR_fam"/>
</dbReference>
<organism evidence="4 5">
    <name type="scientific">Luteimicrobium xylanilyticum</name>
    <dbReference type="NCBI Taxonomy" id="1133546"/>
    <lineage>
        <taxon>Bacteria</taxon>
        <taxon>Bacillati</taxon>
        <taxon>Actinomycetota</taxon>
        <taxon>Actinomycetes</taxon>
        <taxon>Micrococcales</taxon>
        <taxon>Luteimicrobium</taxon>
    </lineage>
</organism>
<evidence type="ECO:0000256" key="1">
    <source>
        <dbReference type="ARBA" id="ARBA00006484"/>
    </source>
</evidence>
<evidence type="ECO:0000313" key="5">
    <source>
        <dbReference type="Proteomes" id="UP000326702"/>
    </source>
</evidence>
<feature type="region of interest" description="Disordered" evidence="3">
    <location>
        <begin position="217"/>
        <end position="238"/>
    </location>
</feature>
<protein>
    <submittedName>
        <fullName evidence="4">Uncharacterized protein</fullName>
    </submittedName>
</protein>
<dbReference type="EMBL" id="CP045529">
    <property type="protein sequence ID" value="QFU98426.1"/>
    <property type="molecule type" value="Genomic_DNA"/>
</dbReference>
<keyword evidence="5" id="KW-1185">Reference proteome</keyword>
<dbReference type="PANTHER" id="PTHR43669:SF3">
    <property type="entry name" value="ALCOHOL DEHYDROGENASE, PUTATIVE (AFU_ORTHOLOGUE AFUA_3G03445)-RELATED"/>
    <property type="match status" value="1"/>
</dbReference>
<keyword evidence="2" id="KW-0560">Oxidoreductase</keyword>
<dbReference type="InterPro" id="IPR036291">
    <property type="entry name" value="NAD(P)-bd_dom_sf"/>
</dbReference>
<evidence type="ECO:0000313" key="4">
    <source>
        <dbReference type="EMBL" id="QFU98426.1"/>
    </source>
</evidence>
<dbReference type="AlphaFoldDB" id="A0A5P9QB12"/>
<dbReference type="KEGG" id="lxl:KDY119_01942"/>
<dbReference type="GO" id="GO:0016491">
    <property type="term" value="F:oxidoreductase activity"/>
    <property type="evidence" value="ECO:0007669"/>
    <property type="project" value="UniProtKB-KW"/>
</dbReference>
<dbReference type="Gene3D" id="3.40.50.720">
    <property type="entry name" value="NAD(P)-binding Rossmann-like Domain"/>
    <property type="match status" value="1"/>
</dbReference>
<gene>
    <name evidence="4" type="ORF">KDY119_01942</name>
</gene>
<proteinExistence type="inferred from homology"/>
<dbReference type="PANTHER" id="PTHR43669">
    <property type="entry name" value="5-KETO-D-GLUCONATE 5-REDUCTASE"/>
    <property type="match status" value="1"/>
</dbReference>
<reference evidence="4 5" key="1">
    <citation type="submission" date="2019-10" db="EMBL/GenBank/DDBJ databases">
        <title>Genome sequence of Luteimicrobium xylanilyticum HY-24.</title>
        <authorList>
            <person name="Kim D.Y."/>
            <person name="Park H.-Y."/>
        </authorList>
    </citation>
    <scope>NUCLEOTIDE SEQUENCE [LARGE SCALE GENOMIC DNA]</scope>
    <source>
        <strain evidence="4 5">HY-24</strain>
    </source>
</reference>
<evidence type="ECO:0000256" key="2">
    <source>
        <dbReference type="ARBA" id="ARBA00023002"/>
    </source>
</evidence>
<dbReference type="CDD" id="cd05233">
    <property type="entry name" value="SDR_c"/>
    <property type="match status" value="1"/>
</dbReference>
<dbReference type="RefSeq" id="WP_148284137.1">
    <property type="nucleotide sequence ID" value="NZ_BAABIH010000002.1"/>
</dbReference>
<name>A0A5P9QB12_9MICO</name>
<dbReference type="Pfam" id="PF00106">
    <property type="entry name" value="adh_short"/>
    <property type="match status" value="1"/>
</dbReference>
<dbReference type="SUPFAM" id="SSF51735">
    <property type="entry name" value="NAD(P)-binding Rossmann-fold domains"/>
    <property type="match status" value="1"/>
</dbReference>
<comment type="similarity">
    <text evidence="1">Belongs to the short-chain dehydrogenases/reductases (SDR) family.</text>
</comment>
<dbReference type="Proteomes" id="UP000326702">
    <property type="component" value="Chromosome"/>
</dbReference>